<keyword evidence="2" id="KW-1185">Reference proteome</keyword>
<reference evidence="1 2" key="1">
    <citation type="journal article" date="2021" name="Plant Biotechnol. J.">
        <title>Multi-omics assisted identification of the key and species-specific regulatory components of drought-tolerant mechanisms in Gossypium stocksii.</title>
        <authorList>
            <person name="Yu D."/>
            <person name="Ke L."/>
            <person name="Zhang D."/>
            <person name="Wu Y."/>
            <person name="Sun Y."/>
            <person name="Mei J."/>
            <person name="Sun J."/>
            <person name="Sun Y."/>
        </authorList>
    </citation>
    <scope>NUCLEOTIDE SEQUENCE [LARGE SCALE GENOMIC DNA]</scope>
    <source>
        <strain evidence="2">cv. E1</strain>
        <tissue evidence="1">Leaf</tissue>
    </source>
</reference>
<dbReference type="Proteomes" id="UP000828251">
    <property type="component" value="Unassembled WGS sequence"/>
</dbReference>
<accession>A0A9D3ZLX8</accession>
<organism evidence="1 2">
    <name type="scientific">Gossypium stocksii</name>
    <dbReference type="NCBI Taxonomy" id="47602"/>
    <lineage>
        <taxon>Eukaryota</taxon>
        <taxon>Viridiplantae</taxon>
        <taxon>Streptophyta</taxon>
        <taxon>Embryophyta</taxon>
        <taxon>Tracheophyta</taxon>
        <taxon>Spermatophyta</taxon>
        <taxon>Magnoliopsida</taxon>
        <taxon>eudicotyledons</taxon>
        <taxon>Gunneridae</taxon>
        <taxon>Pentapetalae</taxon>
        <taxon>rosids</taxon>
        <taxon>malvids</taxon>
        <taxon>Malvales</taxon>
        <taxon>Malvaceae</taxon>
        <taxon>Malvoideae</taxon>
        <taxon>Gossypium</taxon>
    </lineage>
</organism>
<dbReference type="AlphaFoldDB" id="A0A9D3ZLX8"/>
<evidence type="ECO:0000313" key="1">
    <source>
        <dbReference type="EMBL" id="KAH1046938.1"/>
    </source>
</evidence>
<evidence type="ECO:0000313" key="2">
    <source>
        <dbReference type="Proteomes" id="UP000828251"/>
    </source>
</evidence>
<dbReference type="OrthoDB" id="1426028at2759"/>
<comment type="caution">
    <text evidence="1">The sequence shown here is derived from an EMBL/GenBank/DDBJ whole genome shotgun (WGS) entry which is preliminary data.</text>
</comment>
<proteinExistence type="predicted"/>
<name>A0A9D3ZLX8_9ROSI</name>
<feature type="non-terminal residue" evidence="1">
    <location>
        <position position="97"/>
    </location>
</feature>
<dbReference type="EMBL" id="JAIQCV010000011">
    <property type="protein sequence ID" value="KAH1046938.1"/>
    <property type="molecule type" value="Genomic_DNA"/>
</dbReference>
<gene>
    <name evidence="1" type="ORF">J1N35_037722</name>
</gene>
<protein>
    <submittedName>
        <fullName evidence="1">Uncharacterized protein</fullName>
    </submittedName>
</protein>
<sequence>MVVAIILLMVKESPRIIVSVLIANIRSQFNYTPLYCKVWIAKQKALNNMQNGWVTSYNEVWQWYQVLERHVLGYVTDLETGPLYYNDRLLCGCRVFH</sequence>